<comment type="caution">
    <text evidence="11">The sequence shown here is derived from an EMBL/GenBank/DDBJ whole genome shotgun (WGS) entry which is preliminary data.</text>
</comment>
<sequence length="603" mass="68388">MKPRLLILLLFCCKLSFAQDIDVRKFGVEPNTFADATAGLAKAIEACRDQPNSRVIFPKGRYDFWPDQALENTYYISNTSTVEEYASKKIKAGLLLKQLKNITIEGNNSNFVFHGKMATWILDNCENIRIQNLSFDYERPGMSELKIKEVNPAFVLAEIHPDSKFDIINGTLQWYGEKWITKNFHAVLLNPETGVNTYSSWDPFLKSTAHVVAPLLVKFEGDFSKFKAKPGEVLTVRDRYRDYVGAFNNRSKNISLQNVHMNFMHGLGIISQFSENLHYDSVYVEPKKGSGRLIASSADGMHFSGCKGQITVENCRFSGLHDDAINVHGTHLKVMEIVAGNQLRLRFMHGQTYGFEAFVKGDTVGLLRAKSLQIFENNVVKSVKLINEKEILITLTSEVSGLLKTGDFVENITWTPSLTVRNSRFAASNARGILVTTRRKVLIENNNFFRLGMHAILIENDAMGWFESGPVTDVTIRNNEFTDCAYNSYPNNYVINIFPQNAELVPNYWVHKNIRILNNTFKVYDDPILAARSTNGLIFQGNKIIQTNFMKRGDKRPAILLTADTKVIIKDNSFGSEKFPLVELRNMKKSDIRADLPFVLKEK</sequence>
<dbReference type="Gene3D" id="2.160.20.10">
    <property type="entry name" value="Single-stranded right-handed beta-helix, Pectin lyase-like"/>
    <property type="match status" value="3"/>
</dbReference>
<dbReference type="Pfam" id="PF13229">
    <property type="entry name" value="Beta_helix"/>
    <property type="match status" value="1"/>
</dbReference>
<protein>
    <submittedName>
        <fullName evidence="11">Right-handed parallel beta-helix repeat-containing protein</fullName>
    </submittedName>
</protein>
<evidence type="ECO:0000256" key="2">
    <source>
        <dbReference type="ARBA" id="ARBA00001271"/>
    </source>
</evidence>
<dbReference type="InterPro" id="IPR057275">
    <property type="entry name" value="Beta-barrel_GLAA-B_I"/>
</dbReference>
<dbReference type="Pfam" id="PF23763">
    <property type="entry name" value="Beta-barrel_GLAA-B_I"/>
    <property type="match status" value="1"/>
</dbReference>
<keyword evidence="3 7" id="KW-0732">Signal</keyword>
<dbReference type="EMBL" id="WNXC01000001">
    <property type="protein sequence ID" value="MBB2147605.1"/>
    <property type="molecule type" value="Genomic_DNA"/>
</dbReference>
<name>A0ABR6EQS8_9SPHI</name>
<dbReference type="InterPro" id="IPR006626">
    <property type="entry name" value="PbH1"/>
</dbReference>
<evidence type="ECO:0000313" key="11">
    <source>
        <dbReference type="EMBL" id="MBB2147605.1"/>
    </source>
</evidence>
<evidence type="ECO:0000313" key="12">
    <source>
        <dbReference type="Proteomes" id="UP000636110"/>
    </source>
</evidence>
<organism evidence="11 12">
    <name type="scientific">Pedobacter gandavensis</name>
    <dbReference type="NCBI Taxonomy" id="2679963"/>
    <lineage>
        <taxon>Bacteria</taxon>
        <taxon>Pseudomonadati</taxon>
        <taxon>Bacteroidota</taxon>
        <taxon>Sphingobacteriia</taxon>
        <taxon>Sphingobacteriales</taxon>
        <taxon>Sphingobacteriaceae</taxon>
        <taxon>Pedobacter</taxon>
    </lineage>
</organism>
<evidence type="ECO:0000256" key="6">
    <source>
        <dbReference type="ARBA" id="ARBA00023295"/>
    </source>
</evidence>
<dbReference type="InterPro" id="IPR012334">
    <property type="entry name" value="Pectin_lyas_fold"/>
</dbReference>
<dbReference type="RefSeq" id="WP_182952872.1">
    <property type="nucleotide sequence ID" value="NZ_WNXC01000001.1"/>
</dbReference>
<dbReference type="Pfam" id="PF23764">
    <property type="entry name" value="Beta-barrel_GLAA-B_II"/>
    <property type="match status" value="1"/>
</dbReference>
<comment type="catalytic activity">
    <reaction evidence="2">
        <text>Hydrolysis of terminal, non-reducing branched (1-&gt;3)-alpha-D-galactosidic residues, producing free D-galactose.</text>
        <dbReference type="EC" id="3.2.1.n1"/>
    </reaction>
</comment>
<comment type="catalytic activity">
    <reaction evidence="1">
        <text>Hydrolysis of terminal, non-reducing alpha-D-galactose residues in alpha-D-galactosides, including galactose oligosaccharides, galactomannans and galactolipids.</text>
        <dbReference type="EC" id="3.2.1.22"/>
    </reaction>
</comment>
<dbReference type="InterPro" id="IPR011050">
    <property type="entry name" value="Pectin_lyase_fold/virulence"/>
</dbReference>
<dbReference type="InterPro" id="IPR056441">
    <property type="entry name" value="Beta-barrel_GLAA-B_II"/>
</dbReference>
<gene>
    <name evidence="11" type="ORF">GM920_01650</name>
</gene>
<dbReference type="Proteomes" id="UP000636110">
    <property type="component" value="Unassembled WGS sequence"/>
</dbReference>
<dbReference type="SMART" id="SM00710">
    <property type="entry name" value="PbH1"/>
    <property type="match status" value="5"/>
</dbReference>
<keyword evidence="4" id="KW-0677">Repeat</keyword>
<feature type="domain" description="GLAA-B beta-barrel" evidence="10">
    <location>
        <begin position="342"/>
        <end position="409"/>
    </location>
</feature>
<accession>A0ABR6EQS8</accession>
<dbReference type="InterPro" id="IPR039448">
    <property type="entry name" value="Beta_helix"/>
</dbReference>
<evidence type="ECO:0000256" key="3">
    <source>
        <dbReference type="ARBA" id="ARBA00022729"/>
    </source>
</evidence>
<dbReference type="SUPFAM" id="SSF51126">
    <property type="entry name" value="Pectin lyase-like"/>
    <property type="match status" value="1"/>
</dbReference>
<feature type="domain" description="Right handed beta helix" evidence="8">
    <location>
        <begin position="418"/>
        <end position="575"/>
    </location>
</feature>
<evidence type="ECO:0000259" key="9">
    <source>
        <dbReference type="Pfam" id="PF23763"/>
    </source>
</evidence>
<keyword evidence="6" id="KW-0326">Glycosidase</keyword>
<evidence type="ECO:0000259" key="8">
    <source>
        <dbReference type="Pfam" id="PF13229"/>
    </source>
</evidence>
<reference evidence="11 12" key="1">
    <citation type="submission" date="2019-11" db="EMBL/GenBank/DDBJ databases">
        <title>Description of Pedobacter sp. LMG 31462T.</title>
        <authorList>
            <person name="Carlier A."/>
            <person name="Qi S."/>
            <person name="Vandamme P."/>
        </authorList>
    </citation>
    <scope>NUCLEOTIDE SEQUENCE [LARGE SCALE GENOMIC DNA]</scope>
    <source>
        <strain evidence="11 12">LMG 31462</strain>
    </source>
</reference>
<evidence type="ECO:0000256" key="7">
    <source>
        <dbReference type="SAM" id="SignalP"/>
    </source>
</evidence>
<keyword evidence="5" id="KW-0378">Hydrolase</keyword>
<feature type="domain" description="GLAA-B beta-barrel" evidence="9">
    <location>
        <begin position="143"/>
        <end position="234"/>
    </location>
</feature>
<evidence type="ECO:0000256" key="4">
    <source>
        <dbReference type="ARBA" id="ARBA00022737"/>
    </source>
</evidence>
<proteinExistence type="predicted"/>
<feature type="chain" id="PRO_5045518022" evidence="7">
    <location>
        <begin position="19"/>
        <end position="603"/>
    </location>
</feature>
<evidence type="ECO:0000256" key="1">
    <source>
        <dbReference type="ARBA" id="ARBA00001255"/>
    </source>
</evidence>
<keyword evidence="12" id="KW-1185">Reference proteome</keyword>
<evidence type="ECO:0000256" key="5">
    <source>
        <dbReference type="ARBA" id="ARBA00022801"/>
    </source>
</evidence>
<feature type="signal peptide" evidence="7">
    <location>
        <begin position="1"/>
        <end position="18"/>
    </location>
</feature>
<evidence type="ECO:0000259" key="10">
    <source>
        <dbReference type="Pfam" id="PF23764"/>
    </source>
</evidence>